<dbReference type="EMBL" id="JAGTJR010000071">
    <property type="protein sequence ID" value="KAH7018652.1"/>
    <property type="molecule type" value="Genomic_DNA"/>
</dbReference>
<keyword evidence="3" id="KW-1185">Reference proteome</keyword>
<proteinExistence type="predicted"/>
<feature type="region of interest" description="Disordered" evidence="1">
    <location>
        <begin position="66"/>
        <end position="111"/>
    </location>
</feature>
<accession>A0ABQ8FRQ0</accession>
<organism evidence="2 3">
    <name type="scientific">Macrophomina phaseolina</name>
    <dbReference type="NCBI Taxonomy" id="35725"/>
    <lineage>
        <taxon>Eukaryota</taxon>
        <taxon>Fungi</taxon>
        <taxon>Dikarya</taxon>
        <taxon>Ascomycota</taxon>
        <taxon>Pezizomycotina</taxon>
        <taxon>Dothideomycetes</taxon>
        <taxon>Dothideomycetes incertae sedis</taxon>
        <taxon>Botryosphaeriales</taxon>
        <taxon>Botryosphaeriaceae</taxon>
        <taxon>Macrophomina</taxon>
    </lineage>
</organism>
<evidence type="ECO:0000313" key="3">
    <source>
        <dbReference type="Proteomes" id="UP000774617"/>
    </source>
</evidence>
<dbReference type="InterPro" id="IPR013083">
    <property type="entry name" value="Znf_RING/FYVE/PHD"/>
</dbReference>
<sequence>MSSAKPNRSSSRSPSRRAAIGRWFATAMARLRPRRPSPSRTTTTTTTAAATAAAVATTTTNITAIATARPPRTPSLPAAAPLEAGPPASPILPPAPARPPPSVPGPDPSMVRPPQLATGRALVTWLPPAERRCQLCRSPYEGANTELERSTPREEREQAARVAGCSERPTAHVVGRRCLEQWLEMGGMEACPLCAFSGAMDE</sequence>
<feature type="compositionally biased region" description="Pro residues" evidence="1">
    <location>
        <begin position="87"/>
        <end position="107"/>
    </location>
</feature>
<evidence type="ECO:0000256" key="1">
    <source>
        <dbReference type="SAM" id="MobiDB-lite"/>
    </source>
</evidence>
<feature type="compositionally biased region" description="Low complexity" evidence="1">
    <location>
        <begin position="1"/>
        <end position="18"/>
    </location>
</feature>
<gene>
    <name evidence="2" type="ORF">B0J12DRAFT_705599</name>
</gene>
<evidence type="ECO:0008006" key="4">
    <source>
        <dbReference type="Google" id="ProtNLM"/>
    </source>
</evidence>
<dbReference type="SUPFAM" id="SSF57850">
    <property type="entry name" value="RING/U-box"/>
    <property type="match status" value="1"/>
</dbReference>
<feature type="compositionally biased region" description="Low complexity" evidence="1">
    <location>
        <begin position="38"/>
        <end position="49"/>
    </location>
</feature>
<evidence type="ECO:0000313" key="2">
    <source>
        <dbReference type="EMBL" id="KAH7018652.1"/>
    </source>
</evidence>
<dbReference type="Proteomes" id="UP000774617">
    <property type="component" value="Unassembled WGS sequence"/>
</dbReference>
<reference evidence="2 3" key="1">
    <citation type="journal article" date="2021" name="Nat. Commun.">
        <title>Genetic determinants of endophytism in the Arabidopsis root mycobiome.</title>
        <authorList>
            <person name="Mesny F."/>
            <person name="Miyauchi S."/>
            <person name="Thiergart T."/>
            <person name="Pickel B."/>
            <person name="Atanasova L."/>
            <person name="Karlsson M."/>
            <person name="Huettel B."/>
            <person name="Barry K.W."/>
            <person name="Haridas S."/>
            <person name="Chen C."/>
            <person name="Bauer D."/>
            <person name="Andreopoulos W."/>
            <person name="Pangilinan J."/>
            <person name="LaButti K."/>
            <person name="Riley R."/>
            <person name="Lipzen A."/>
            <person name="Clum A."/>
            <person name="Drula E."/>
            <person name="Henrissat B."/>
            <person name="Kohler A."/>
            <person name="Grigoriev I.V."/>
            <person name="Martin F.M."/>
            <person name="Hacquard S."/>
        </authorList>
    </citation>
    <scope>NUCLEOTIDE SEQUENCE [LARGE SCALE GENOMIC DNA]</scope>
    <source>
        <strain evidence="2 3">MPI-SDFR-AT-0080</strain>
    </source>
</reference>
<protein>
    <recommendedName>
        <fullName evidence="4">RING-type domain-containing protein</fullName>
    </recommendedName>
</protein>
<name>A0ABQ8FRQ0_9PEZI</name>
<feature type="compositionally biased region" description="Low complexity" evidence="1">
    <location>
        <begin position="75"/>
        <end position="86"/>
    </location>
</feature>
<feature type="region of interest" description="Disordered" evidence="1">
    <location>
        <begin position="1"/>
        <end position="49"/>
    </location>
</feature>
<dbReference type="Gene3D" id="3.30.40.10">
    <property type="entry name" value="Zinc/RING finger domain, C3HC4 (zinc finger)"/>
    <property type="match status" value="1"/>
</dbReference>
<comment type="caution">
    <text evidence="2">The sequence shown here is derived from an EMBL/GenBank/DDBJ whole genome shotgun (WGS) entry which is preliminary data.</text>
</comment>